<dbReference type="InterPro" id="IPR000595">
    <property type="entry name" value="cNMP-bd_dom"/>
</dbReference>
<dbReference type="OrthoDB" id="9798601at2"/>
<evidence type="ECO:0000256" key="3">
    <source>
        <dbReference type="ARBA" id="ARBA00023163"/>
    </source>
</evidence>
<dbReference type="PANTHER" id="PTHR24567">
    <property type="entry name" value="CRP FAMILY TRANSCRIPTIONAL REGULATORY PROTEIN"/>
    <property type="match status" value="1"/>
</dbReference>
<comment type="caution">
    <text evidence="5">The sequence shown here is derived from an EMBL/GenBank/DDBJ whole genome shotgun (WGS) entry which is preliminary data.</text>
</comment>
<protein>
    <submittedName>
        <fullName evidence="5">Crp/Fnr family transcriptional regulator</fullName>
    </submittedName>
</protein>
<dbReference type="Pfam" id="PF00027">
    <property type="entry name" value="cNMP_binding"/>
    <property type="match status" value="1"/>
</dbReference>
<dbReference type="GO" id="GO:0005829">
    <property type="term" value="C:cytosol"/>
    <property type="evidence" value="ECO:0007669"/>
    <property type="project" value="TreeGrafter"/>
</dbReference>
<evidence type="ECO:0000313" key="5">
    <source>
        <dbReference type="EMBL" id="MQP14045.1"/>
    </source>
</evidence>
<dbReference type="EMBL" id="VZAH01000074">
    <property type="protein sequence ID" value="MQP14045.1"/>
    <property type="molecule type" value="Genomic_DNA"/>
</dbReference>
<dbReference type="PANTHER" id="PTHR24567:SF58">
    <property type="entry name" value="CYCLIC AMP-BINDING REGULATORY PROTEIN"/>
    <property type="match status" value="1"/>
</dbReference>
<dbReference type="GO" id="GO:0003677">
    <property type="term" value="F:DNA binding"/>
    <property type="evidence" value="ECO:0007669"/>
    <property type="project" value="UniProtKB-KW"/>
</dbReference>
<dbReference type="RefSeq" id="WP_153089800.1">
    <property type="nucleotide sequence ID" value="NZ_VZAH01000074.1"/>
</dbReference>
<dbReference type="InterPro" id="IPR036390">
    <property type="entry name" value="WH_DNA-bd_sf"/>
</dbReference>
<organism evidence="5 6">
    <name type="scientific">Segatella copri</name>
    <dbReference type="NCBI Taxonomy" id="165179"/>
    <lineage>
        <taxon>Bacteria</taxon>
        <taxon>Pseudomonadati</taxon>
        <taxon>Bacteroidota</taxon>
        <taxon>Bacteroidia</taxon>
        <taxon>Bacteroidales</taxon>
        <taxon>Prevotellaceae</taxon>
        <taxon>Segatella</taxon>
    </lineage>
</organism>
<name>A0A6G1VKH0_9BACT</name>
<evidence type="ECO:0000313" key="6">
    <source>
        <dbReference type="Proteomes" id="UP000477980"/>
    </source>
</evidence>
<proteinExistence type="predicted"/>
<keyword evidence="2" id="KW-0238">DNA-binding</keyword>
<dbReference type="Proteomes" id="UP000477980">
    <property type="component" value="Unassembled WGS sequence"/>
</dbReference>
<keyword evidence="3" id="KW-0804">Transcription</keyword>
<dbReference type="AlphaFoldDB" id="A0A6G1VKH0"/>
<sequence>MQEDKLYDTLLNLPLFLGMSRADLLQIAGHTKFDFQKIEGGETLTEIGEPYHRLLFLLSGEVAVETMADDRGYRIVETIKAPEVFMIERLFGYDQHSPHHYVARNDCSLMSISKKEVLRLAKQYEIFHINLLNLISTQAQRSNRRLFRVTPKTLSDSIIRFFENHCLRPAGEKNFHIKMDRLAQELNVKRLKVSVALNELETQGLIELHRGRISIPALEKLINR</sequence>
<evidence type="ECO:0000256" key="2">
    <source>
        <dbReference type="ARBA" id="ARBA00023125"/>
    </source>
</evidence>
<dbReference type="Gene3D" id="2.60.120.10">
    <property type="entry name" value="Jelly Rolls"/>
    <property type="match status" value="1"/>
</dbReference>
<dbReference type="SUPFAM" id="SSF51206">
    <property type="entry name" value="cAMP-binding domain-like"/>
    <property type="match status" value="1"/>
</dbReference>
<dbReference type="GO" id="GO:0003700">
    <property type="term" value="F:DNA-binding transcription factor activity"/>
    <property type="evidence" value="ECO:0007669"/>
    <property type="project" value="TreeGrafter"/>
</dbReference>
<dbReference type="InterPro" id="IPR012318">
    <property type="entry name" value="HTH_CRP"/>
</dbReference>
<feature type="domain" description="Cyclic nucleotide-binding" evidence="4">
    <location>
        <begin position="15"/>
        <end position="120"/>
    </location>
</feature>
<accession>A0A6G1VKH0</accession>
<evidence type="ECO:0000256" key="1">
    <source>
        <dbReference type="ARBA" id="ARBA00023015"/>
    </source>
</evidence>
<dbReference type="InterPro" id="IPR014710">
    <property type="entry name" value="RmlC-like_jellyroll"/>
</dbReference>
<dbReference type="CDD" id="cd00038">
    <property type="entry name" value="CAP_ED"/>
    <property type="match status" value="1"/>
</dbReference>
<evidence type="ECO:0000259" key="4">
    <source>
        <dbReference type="PROSITE" id="PS50042"/>
    </source>
</evidence>
<dbReference type="PROSITE" id="PS50042">
    <property type="entry name" value="CNMP_BINDING_3"/>
    <property type="match status" value="1"/>
</dbReference>
<dbReference type="SUPFAM" id="SSF46785">
    <property type="entry name" value="Winged helix' DNA-binding domain"/>
    <property type="match status" value="1"/>
</dbReference>
<dbReference type="Pfam" id="PF13545">
    <property type="entry name" value="HTH_Crp_2"/>
    <property type="match status" value="1"/>
</dbReference>
<dbReference type="InterPro" id="IPR050397">
    <property type="entry name" value="Env_Response_Regulators"/>
</dbReference>
<dbReference type="InterPro" id="IPR018490">
    <property type="entry name" value="cNMP-bd_dom_sf"/>
</dbReference>
<keyword evidence="1" id="KW-0805">Transcription regulation</keyword>
<reference evidence="5 6" key="1">
    <citation type="submission" date="2019-09" db="EMBL/GenBank/DDBJ databases">
        <title>Distinct polysaccharide growth profiles of human intestinal Prevotella copri isolates.</title>
        <authorList>
            <person name="Fehlner-Peach H."/>
            <person name="Magnabosco C."/>
            <person name="Raghavan V."/>
            <person name="Scher J.U."/>
            <person name="Tett A."/>
            <person name="Cox L.M."/>
            <person name="Gottsegen C."/>
            <person name="Watters A."/>
            <person name="Wiltshire- Gordon J.D."/>
            <person name="Segata N."/>
            <person name="Bonneau R."/>
            <person name="Littman D.R."/>
        </authorList>
    </citation>
    <scope>NUCLEOTIDE SEQUENCE [LARGE SCALE GENOMIC DNA]</scope>
    <source>
        <strain evidence="6">iAA917</strain>
    </source>
</reference>
<gene>
    <name evidence="5" type="ORF">F7D25_06405</name>
</gene>